<comment type="function">
    <text evidence="2">Catalyzes the methylthiolation of N6-threonylcarbamoyladenosine (t(6)A), leading to the formation of 2-methylthio-N6-threonylcarbamoyladenosine (ms(2)t(6)A) at position 37 in tRNAs that read codons beginning with adenine.</text>
</comment>
<dbReference type="GO" id="GO:0005829">
    <property type="term" value="C:cytosol"/>
    <property type="evidence" value="ECO:0007669"/>
    <property type="project" value="TreeGrafter"/>
</dbReference>
<dbReference type="Pfam" id="PF00919">
    <property type="entry name" value="UPF0004"/>
    <property type="match status" value="1"/>
</dbReference>
<dbReference type="FunFam" id="3.40.50.12160:FF:000004">
    <property type="entry name" value="Threonylcarbamoyladenosine tRNA methylthiotransferase MtaB"/>
    <property type="match status" value="1"/>
</dbReference>
<keyword evidence="9" id="KW-0479">Metal-binding</keyword>
<evidence type="ECO:0000256" key="15">
    <source>
        <dbReference type="ARBA" id="ARBA00069898"/>
    </source>
</evidence>
<dbReference type="Gene3D" id="3.80.30.20">
    <property type="entry name" value="tm_1862 like domain"/>
    <property type="match status" value="1"/>
</dbReference>
<proteinExistence type="inferred from homology"/>
<dbReference type="CDD" id="cd01335">
    <property type="entry name" value="Radical_SAM"/>
    <property type="match status" value="1"/>
</dbReference>
<evidence type="ECO:0000256" key="5">
    <source>
        <dbReference type="ARBA" id="ARBA00022490"/>
    </source>
</evidence>
<evidence type="ECO:0000256" key="12">
    <source>
        <dbReference type="ARBA" id="ARBA00031213"/>
    </source>
</evidence>
<keyword evidence="10" id="KW-0408">Iron</keyword>
<evidence type="ECO:0000256" key="6">
    <source>
        <dbReference type="ARBA" id="ARBA00022679"/>
    </source>
</evidence>
<evidence type="ECO:0000256" key="8">
    <source>
        <dbReference type="ARBA" id="ARBA00022694"/>
    </source>
</evidence>
<dbReference type="EC" id="2.8.4.5" evidence="3"/>
<dbReference type="GO" id="GO:0046872">
    <property type="term" value="F:metal ion binding"/>
    <property type="evidence" value="ECO:0007669"/>
    <property type="project" value="UniProtKB-KW"/>
</dbReference>
<sequence length="431" mass="49082">MRFSTYTLGCKVNQYETEAVEEMLEAAGYIRDQSDEADIALINTCTVTNTSDQKSRQIIRRHKRKRKDCIVVVLGCYAQVSPEEVAAVEGVDLVLGTKNRANLLEDLEAVRRGEGPIVDVEEHERTDPFEALHVEDAEARTRAYMKVQDGCNRYCSYCIIPYARGFIRSRAIDDAVKEARRLAQNGFREVVLTGIHIGSYGKDLDEAVELIDLIEAIGAVDGILRIRLSSVEPMTITDEFLQRVQKIPSFMPHFHLSLQSGSKKVLEEMNRKYTPAEYKETVENIRRYFPDAGITTDVIAGFPGETEEEFEEGLAFVRDIGFSDLHVFPYSMRKNTPAAKREDQIPKAIKNRRAQRLIEAGKEMHKKFAESMVGRRFSVLFEEEKDGKYYGFTPNYLRVFVESDEDLHNAVRCVTIQGIREEEIIAVLGKE</sequence>
<dbReference type="SFLD" id="SFLDG01061">
    <property type="entry name" value="methylthiotransferase"/>
    <property type="match status" value="1"/>
</dbReference>
<comment type="cofactor">
    <cofactor evidence="1">
        <name>[4Fe-4S] cluster</name>
        <dbReference type="ChEBI" id="CHEBI:49883"/>
    </cofactor>
</comment>
<dbReference type="InterPro" id="IPR058240">
    <property type="entry name" value="rSAM_sf"/>
</dbReference>
<dbReference type="SFLD" id="SFLDS00029">
    <property type="entry name" value="Radical_SAM"/>
    <property type="match status" value="1"/>
</dbReference>
<dbReference type="PROSITE" id="PS51449">
    <property type="entry name" value="MTTASE_N"/>
    <property type="match status" value="1"/>
</dbReference>
<evidence type="ECO:0000256" key="14">
    <source>
        <dbReference type="ARBA" id="ARBA00061574"/>
    </source>
</evidence>
<dbReference type="InterPro" id="IPR023404">
    <property type="entry name" value="rSAM_horseshoe"/>
</dbReference>
<keyword evidence="4" id="KW-0004">4Fe-4S</keyword>
<dbReference type="InterPro" id="IPR020612">
    <property type="entry name" value="Methylthiotransferase_CS"/>
</dbReference>
<dbReference type="SMART" id="SM00729">
    <property type="entry name" value="Elp3"/>
    <property type="match status" value="1"/>
</dbReference>
<dbReference type="RefSeq" id="WP_126465051.1">
    <property type="nucleotide sequence ID" value="NZ_JAUSWF010000001.1"/>
</dbReference>
<protein>
    <recommendedName>
        <fullName evidence="15">Threonylcarbamoyladenosine tRNA methylthiotransferase MtaB</fullName>
        <ecNumber evidence="3">2.8.4.5</ecNumber>
    </recommendedName>
    <alternativeName>
        <fullName evidence="12">tRNA-t(6)A37 methylthiotransferase</fullName>
    </alternativeName>
</protein>
<evidence type="ECO:0000256" key="1">
    <source>
        <dbReference type="ARBA" id="ARBA00001966"/>
    </source>
</evidence>
<keyword evidence="7" id="KW-0949">S-adenosyl-L-methionine</keyword>
<dbReference type="Gene3D" id="3.40.50.12160">
    <property type="entry name" value="Methylthiotransferase, N-terminal domain"/>
    <property type="match status" value="1"/>
</dbReference>
<dbReference type="PANTHER" id="PTHR43020:SF2">
    <property type="entry name" value="MITOCHONDRIAL TRNA METHYLTHIOTRANSFERASE CDK5RAP1"/>
    <property type="match status" value="1"/>
</dbReference>
<dbReference type="InterPro" id="IPR007197">
    <property type="entry name" value="rSAM"/>
</dbReference>
<evidence type="ECO:0000259" key="16">
    <source>
        <dbReference type="PROSITE" id="PS51449"/>
    </source>
</evidence>
<keyword evidence="5" id="KW-0963">Cytoplasm</keyword>
<evidence type="ECO:0000256" key="7">
    <source>
        <dbReference type="ARBA" id="ARBA00022691"/>
    </source>
</evidence>
<dbReference type="PANTHER" id="PTHR43020">
    <property type="entry name" value="CDK5 REGULATORY SUBUNIT-ASSOCIATED PROTEIN 1"/>
    <property type="match status" value="1"/>
</dbReference>
<accession>A0A448V144</accession>
<reference evidence="18 19" key="1">
    <citation type="submission" date="2018-12" db="EMBL/GenBank/DDBJ databases">
        <authorList>
            <consortium name="Pathogen Informatics"/>
        </authorList>
    </citation>
    <scope>NUCLEOTIDE SEQUENCE [LARGE SCALE GENOMIC DNA]</scope>
    <source>
        <strain evidence="18 19">NCTC13079</strain>
    </source>
</reference>
<evidence type="ECO:0000256" key="13">
    <source>
        <dbReference type="ARBA" id="ARBA00051661"/>
    </source>
</evidence>
<dbReference type="GO" id="GO:0035597">
    <property type="term" value="F:tRNA-2-methylthio-N(6)-dimethylallyladenosine(37) synthase activity"/>
    <property type="evidence" value="ECO:0007669"/>
    <property type="project" value="TreeGrafter"/>
</dbReference>
<dbReference type="InterPro" id="IPR034557">
    <property type="entry name" value="ThrcA_tRNA_MEthiotransferase"/>
</dbReference>
<dbReference type="Proteomes" id="UP000269544">
    <property type="component" value="Chromosome"/>
</dbReference>
<keyword evidence="11" id="KW-0411">Iron-sulfur</keyword>
<dbReference type="InterPro" id="IPR005839">
    <property type="entry name" value="Methylthiotransferase"/>
</dbReference>
<dbReference type="GO" id="GO:0051539">
    <property type="term" value="F:4 iron, 4 sulfur cluster binding"/>
    <property type="evidence" value="ECO:0007669"/>
    <property type="project" value="UniProtKB-KW"/>
</dbReference>
<dbReference type="InterPro" id="IPR006638">
    <property type="entry name" value="Elp3/MiaA/NifB-like_rSAM"/>
</dbReference>
<dbReference type="SFLD" id="SFLDG01082">
    <property type="entry name" value="B12-binding_domain_containing"/>
    <property type="match status" value="1"/>
</dbReference>
<dbReference type="SUPFAM" id="SSF102114">
    <property type="entry name" value="Radical SAM enzymes"/>
    <property type="match status" value="1"/>
</dbReference>
<comment type="similarity">
    <text evidence="14">Belongs to the methylthiotransferase family. MtaB subfamily.</text>
</comment>
<dbReference type="PROSITE" id="PS51918">
    <property type="entry name" value="RADICAL_SAM"/>
    <property type="match status" value="1"/>
</dbReference>
<organism evidence="18 19">
    <name type="scientific">Aedoeadaptatus ivorii</name>
    <dbReference type="NCBI Taxonomy" id="54006"/>
    <lineage>
        <taxon>Bacteria</taxon>
        <taxon>Bacillati</taxon>
        <taxon>Bacillota</taxon>
        <taxon>Tissierellia</taxon>
        <taxon>Tissierellales</taxon>
        <taxon>Peptoniphilaceae</taxon>
        <taxon>Aedoeadaptatus</taxon>
    </lineage>
</organism>
<dbReference type="InterPro" id="IPR013848">
    <property type="entry name" value="Methylthiotransferase_N"/>
</dbReference>
<dbReference type="FunFam" id="3.80.30.20:FF:000001">
    <property type="entry name" value="tRNA-2-methylthio-N(6)-dimethylallyladenosine synthase 2"/>
    <property type="match status" value="1"/>
</dbReference>
<feature type="domain" description="MTTase N-terminal" evidence="16">
    <location>
        <begin position="1"/>
        <end position="112"/>
    </location>
</feature>
<evidence type="ECO:0000256" key="9">
    <source>
        <dbReference type="ARBA" id="ARBA00022723"/>
    </source>
</evidence>
<evidence type="ECO:0000313" key="18">
    <source>
        <dbReference type="EMBL" id="VEJ35229.1"/>
    </source>
</evidence>
<dbReference type="OrthoDB" id="9805215at2"/>
<dbReference type="InterPro" id="IPR006467">
    <property type="entry name" value="MiaB-like_bact"/>
</dbReference>
<dbReference type="SFLD" id="SFLDF00295">
    <property type="entry name" value="threonylcarbamoyladenosine_tRN"/>
    <property type="match status" value="1"/>
</dbReference>
<dbReference type="InterPro" id="IPR038135">
    <property type="entry name" value="Methylthiotransferase_N_sf"/>
</dbReference>
<dbReference type="KEGG" id="piv:NCTC13079_00578"/>
<feature type="domain" description="Radical SAM core" evidence="17">
    <location>
        <begin position="137"/>
        <end position="367"/>
    </location>
</feature>
<gene>
    <name evidence="18" type="primary">miaB_1</name>
    <name evidence="18" type="ORF">NCTC13079_00578</name>
</gene>
<dbReference type="PROSITE" id="PS01278">
    <property type="entry name" value="MTTASE_RADICAL"/>
    <property type="match status" value="1"/>
</dbReference>
<keyword evidence="6 18" id="KW-0808">Transferase</keyword>
<keyword evidence="8" id="KW-0819">tRNA processing</keyword>
<dbReference type="NCBIfam" id="TIGR01579">
    <property type="entry name" value="MiaB-like-C"/>
    <property type="match status" value="1"/>
</dbReference>
<evidence type="ECO:0000256" key="4">
    <source>
        <dbReference type="ARBA" id="ARBA00022485"/>
    </source>
</evidence>
<evidence type="ECO:0000256" key="10">
    <source>
        <dbReference type="ARBA" id="ARBA00023004"/>
    </source>
</evidence>
<comment type="catalytic activity">
    <reaction evidence="13">
        <text>N(6)-L-threonylcarbamoyladenosine(37) in tRNA + (sulfur carrier)-SH + AH2 + 2 S-adenosyl-L-methionine = 2-methylsulfanyl-N(6)-L-threonylcarbamoyladenosine(37) in tRNA + (sulfur carrier)-H + 5'-deoxyadenosine + L-methionine + A + S-adenosyl-L-homocysteine + 2 H(+)</text>
        <dbReference type="Rhea" id="RHEA:37075"/>
        <dbReference type="Rhea" id="RHEA-COMP:10163"/>
        <dbReference type="Rhea" id="RHEA-COMP:11092"/>
        <dbReference type="Rhea" id="RHEA-COMP:14737"/>
        <dbReference type="Rhea" id="RHEA-COMP:14739"/>
        <dbReference type="ChEBI" id="CHEBI:13193"/>
        <dbReference type="ChEBI" id="CHEBI:15378"/>
        <dbReference type="ChEBI" id="CHEBI:17319"/>
        <dbReference type="ChEBI" id="CHEBI:17499"/>
        <dbReference type="ChEBI" id="CHEBI:29917"/>
        <dbReference type="ChEBI" id="CHEBI:57844"/>
        <dbReference type="ChEBI" id="CHEBI:57856"/>
        <dbReference type="ChEBI" id="CHEBI:59789"/>
        <dbReference type="ChEBI" id="CHEBI:64428"/>
        <dbReference type="ChEBI" id="CHEBI:74418"/>
        <dbReference type="ChEBI" id="CHEBI:74420"/>
        <dbReference type="EC" id="2.8.4.5"/>
    </reaction>
</comment>
<evidence type="ECO:0000256" key="3">
    <source>
        <dbReference type="ARBA" id="ARBA00013273"/>
    </source>
</evidence>
<evidence type="ECO:0000256" key="11">
    <source>
        <dbReference type="ARBA" id="ARBA00023014"/>
    </source>
</evidence>
<evidence type="ECO:0000313" key="19">
    <source>
        <dbReference type="Proteomes" id="UP000269544"/>
    </source>
</evidence>
<evidence type="ECO:0000259" key="17">
    <source>
        <dbReference type="PROSITE" id="PS51918"/>
    </source>
</evidence>
<name>A0A448V144_9FIRM</name>
<dbReference type="NCBIfam" id="TIGR00089">
    <property type="entry name" value="MiaB/RimO family radical SAM methylthiotransferase"/>
    <property type="match status" value="1"/>
</dbReference>
<keyword evidence="19" id="KW-1185">Reference proteome</keyword>
<dbReference type="AlphaFoldDB" id="A0A448V144"/>
<evidence type="ECO:0000256" key="2">
    <source>
        <dbReference type="ARBA" id="ARBA00002399"/>
    </source>
</evidence>
<dbReference type="GO" id="GO:0035598">
    <property type="term" value="F:tRNA (N(6)-L-threonylcarbamoyladenosine(37)-C(2))-methylthiotransferase activity"/>
    <property type="evidence" value="ECO:0007669"/>
    <property type="project" value="UniProtKB-EC"/>
</dbReference>
<dbReference type="EMBL" id="LR134523">
    <property type="protein sequence ID" value="VEJ35229.1"/>
    <property type="molecule type" value="Genomic_DNA"/>
</dbReference>
<dbReference type="Pfam" id="PF04055">
    <property type="entry name" value="Radical_SAM"/>
    <property type="match status" value="1"/>
</dbReference>